<protein>
    <submittedName>
        <fullName evidence="3">DUF5074 domain-containing protein</fullName>
    </submittedName>
</protein>
<keyword evidence="4" id="KW-1185">Reference proteome</keyword>
<dbReference type="InterPro" id="IPR011044">
    <property type="entry name" value="Quino_amine_DH_bsu"/>
</dbReference>
<evidence type="ECO:0000259" key="2">
    <source>
        <dbReference type="Pfam" id="PF16820"/>
    </source>
</evidence>
<organism evidence="3 4">
    <name type="scientific">Bacteroides difficilis</name>
    <dbReference type="NCBI Taxonomy" id="2763021"/>
    <lineage>
        <taxon>Bacteria</taxon>
        <taxon>Pseudomonadati</taxon>
        <taxon>Bacteroidota</taxon>
        <taxon>Bacteroidia</taxon>
        <taxon>Bacteroidales</taxon>
        <taxon>Bacteroidaceae</taxon>
        <taxon>Bacteroides</taxon>
    </lineage>
</organism>
<evidence type="ECO:0000313" key="4">
    <source>
        <dbReference type="Proteomes" id="UP000600600"/>
    </source>
</evidence>
<feature type="domain" description="Bacteroidetes PKD-like" evidence="2">
    <location>
        <begin position="43"/>
        <end position="102"/>
    </location>
</feature>
<reference evidence="3 4" key="1">
    <citation type="submission" date="2020-08" db="EMBL/GenBank/DDBJ databases">
        <title>Genome public.</title>
        <authorList>
            <person name="Liu C."/>
            <person name="Sun Q."/>
        </authorList>
    </citation>
    <scope>NUCLEOTIDE SEQUENCE [LARGE SCALE GENOMIC DNA]</scope>
    <source>
        <strain evidence="3 4">M27</strain>
    </source>
</reference>
<feature type="chain" id="PRO_5046146909" evidence="1">
    <location>
        <begin position="29"/>
        <end position="427"/>
    </location>
</feature>
<dbReference type="InterPro" id="IPR041696">
    <property type="entry name" value="PKD_3"/>
</dbReference>
<keyword evidence="1" id="KW-0732">Signal</keyword>
<dbReference type="SUPFAM" id="SSF49299">
    <property type="entry name" value="PKD domain"/>
    <property type="match status" value="1"/>
</dbReference>
<proteinExistence type="predicted"/>
<evidence type="ECO:0000256" key="1">
    <source>
        <dbReference type="SAM" id="SignalP"/>
    </source>
</evidence>
<name>A0ABR7CEV6_9BACE</name>
<feature type="signal peptide" evidence="1">
    <location>
        <begin position="1"/>
        <end position="28"/>
    </location>
</feature>
<dbReference type="Pfam" id="PF16820">
    <property type="entry name" value="PKD_3"/>
    <property type="match status" value="1"/>
</dbReference>
<dbReference type="InterPro" id="IPR013783">
    <property type="entry name" value="Ig-like_fold"/>
</dbReference>
<dbReference type="InterPro" id="IPR031815">
    <property type="entry name" value="DUF5074"/>
</dbReference>
<sequence length="427" mass="47672">MKKMKFLVSQLYMLALLALPFISSSCSDDDDDPKVEITSLGIEDGATVNAGQAVELKAQINNNHGTTSYSWVINGKEVSTENIYTFQSDTVKTYTIQLTVNNEYNTVKKEINITVAYPASFYVINEGKEYSSINQYKEGKWNKKIIEDLGLTATIGVIYENYMYIVSKVSPNLTKMNMDNFSNTGQIDNIDGQGYNICIINQETAVMTTSSGAYKVKLNPLTVEDKLTNTSNSKDIYKIKEQLFILDGNTIKVYNINDFSFKKGLTNQANAGFAQAKDGSLWAANGNKLVKIDTNKLESEEIQLPNDLNIFFDKFAYRPSGLCASTTENALYFAHAPNFSGTDIYKFDITTQSVNKFFTAPTNYSGYGAGIQVNPQNGDVYLIYTEDGWGAHYLNTYIYVVDGVTGTQKAIIDYTGEYWFPSTITFQ</sequence>
<dbReference type="InterPro" id="IPR035986">
    <property type="entry name" value="PKD_dom_sf"/>
</dbReference>
<dbReference type="Pfam" id="PF16819">
    <property type="entry name" value="DUF5074"/>
    <property type="match status" value="1"/>
</dbReference>
<dbReference type="SUPFAM" id="SSF50969">
    <property type="entry name" value="YVTN repeat-like/Quinoprotein amine dehydrogenase"/>
    <property type="match status" value="1"/>
</dbReference>
<gene>
    <name evidence="3" type="ORF">H8S67_16895</name>
</gene>
<dbReference type="CDD" id="cd00146">
    <property type="entry name" value="PKD"/>
    <property type="match status" value="1"/>
</dbReference>
<accession>A0ABR7CEV6</accession>
<dbReference type="PROSITE" id="PS51257">
    <property type="entry name" value="PROKAR_LIPOPROTEIN"/>
    <property type="match status" value="1"/>
</dbReference>
<dbReference type="RefSeq" id="WP_186968097.1">
    <property type="nucleotide sequence ID" value="NZ_CP182814.1"/>
</dbReference>
<comment type="caution">
    <text evidence="3">The sequence shown here is derived from an EMBL/GenBank/DDBJ whole genome shotgun (WGS) entry which is preliminary data.</text>
</comment>
<dbReference type="Proteomes" id="UP000600600">
    <property type="component" value="Unassembled WGS sequence"/>
</dbReference>
<evidence type="ECO:0000313" key="3">
    <source>
        <dbReference type="EMBL" id="MBC5606332.1"/>
    </source>
</evidence>
<dbReference type="EMBL" id="JACOOE010000008">
    <property type="protein sequence ID" value="MBC5606332.1"/>
    <property type="molecule type" value="Genomic_DNA"/>
</dbReference>
<dbReference type="Gene3D" id="2.60.40.10">
    <property type="entry name" value="Immunoglobulins"/>
    <property type="match status" value="1"/>
</dbReference>